<dbReference type="Proteomes" id="UP001361239">
    <property type="component" value="Unassembled WGS sequence"/>
</dbReference>
<evidence type="ECO:0000313" key="3">
    <source>
        <dbReference type="Proteomes" id="UP001361239"/>
    </source>
</evidence>
<evidence type="ECO:0000313" key="2">
    <source>
        <dbReference type="EMBL" id="MEJ5975966.1"/>
    </source>
</evidence>
<evidence type="ECO:0000256" key="1">
    <source>
        <dbReference type="SAM" id="MobiDB-lite"/>
    </source>
</evidence>
<sequence>MNLVVTMTPEALPEATSISLSLPETMSFEEWEAVGAELANRAKKLNWWIGDWWAAGHHRYGDRARLAARGLFGKEFKTLANIASVCRAFEPDRRREQLSWSHHAEAAALSPNAADMLLDLAERDKMSKAQVRAAVTTIRGGSAARSASAELAGLYRAYNRLSPELRMEAARAFAAFAESGDEIDPDTGHARAEPEPEPMVDAAFETAAEPAPEFAPPAAADVILDHDAIAARTVPEEPSEDAQAPDEDVLDLSLDAADMIVMPLAETDSIPPAADDWDAPDAFAPPASPSGEAPAATSPLDFADSGSVLDLDELAADPEAPRDLVLEEETASAGASEAVLVLEGTAEAPHDGYDAFASPATVETAPLAGVSEAVLDLEALGVPLPDHAPEPVLDLARLDAGDGVLDLGGMTQDRPEPVLDLGETAKTDEDAEFSPPR</sequence>
<dbReference type="RefSeq" id="WP_339585892.1">
    <property type="nucleotide sequence ID" value="NZ_JBBHJZ010000001.1"/>
</dbReference>
<name>A0ABU8RTE4_9SPHN</name>
<keyword evidence="3" id="KW-1185">Reference proteome</keyword>
<proteinExistence type="predicted"/>
<accession>A0ABU8RTE4</accession>
<feature type="compositionally biased region" description="Basic and acidic residues" evidence="1">
    <location>
        <begin position="413"/>
        <end position="428"/>
    </location>
</feature>
<evidence type="ECO:0008006" key="4">
    <source>
        <dbReference type="Google" id="ProtNLM"/>
    </source>
</evidence>
<comment type="caution">
    <text evidence="2">The sequence shown here is derived from an EMBL/GenBank/DDBJ whole genome shotgun (WGS) entry which is preliminary data.</text>
</comment>
<reference evidence="2 3" key="1">
    <citation type="submission" date="2024-03" db="EMBL/GenBank/DDBJ databases">
        <authorList>
            <person name="Jo J.-H."/>
        </authorList>
    </citation>
    <scope>NUCLEOTIDE SEQUENCE [LARGE SCALE GENOMIC DNA]</scope>
    <source>
        <strain evidence="2 3">PS1R-30</strain>
    </source>
</reference>
<protein>
    <recommendedName>
        <fullName evidence="4">DUF222 domain-containing protein</fullName>
    </recommendedName>
</protein>
<dbReference type="EMBL" id="JBBHJZ010000001">
    <property type="protein sequence ID" value="MEJ5975966.1"/>
    <property type="molecule type" value="Genomic_DNA"/>
</dbReference>
<feature type="region of interest" description="Disordered" evidence="1">
    <location>
        <begin position="407"/>
        <end position="437"/>
    </location>
</feature>
<organism evidence="2 3">
    <name type="scientific">Novosphingobium anseongense</name>
    <dbReference type="NCBI Taxonomy" id="3133436"/>
    <lineage>
        <taxon>Bacteria</taxon>
        <taxon>Pseudomonadati</taxon>
        <taxon>Pseudomonadota</taxon>
        <taxon>Alphaproteobacteria</taxon>
        <taxon>Sphingomonadales</taxon>
        <taxon>Sphingomonadaceae</taxon>
        <taxon>Novosphingobium</taxon>
    </lineage>
</organism>
<gene>
    <name evidence="2" type="ORF">WG901_04925</name>
</gene>
<feature type="compositionally biased region" description="Low complexity" evidence="1">
    <location>
        <begin position="269"/>
        <end position="299"/>
    </location>
</feature>
<feature type="region of interest" description="Disordered" evidence="1">
    <location>
        <begin position="269"/>
        <end position="304"/>
    </location>
</feature>